<dbReference type="GO" id="GO:0006281">
    <property type="term" value="P:DNA repair"/>
    <property type="evidence" value="ECO:0007669"/>
    <property type="project" value="TreeGrafter"/>
</dbReference>
<accession>X1CE00</accession>
<dbReference type="InterPro" id="IPR050628">
    <property type="entry name" value="SNF2_RAD54_helicase_TF"/>
</dbReference>
<dbReference type="Gene3D" id="3.40.50.300">
    <property type="entry name" value="P-loop containing nucleotide triphosphate hydrolases"/>
    <property type="match status" value="1"/>
</dbReference>
<dbReference type="AlphaFoldDB" id="X1CE00"/>
<keyword evidence="2" id="KW-0378">Hydrolase</keyword>
<dbReference type="InterPro" id="IPR001650">
    <property type="entry name" value="Helicase_C-like"/>
</dbReference>
<name>X1CE00_9ZZZZ</name>
<organism evidence="5">
    <name type="scientific">marine sediment metagenome</name>
    <dbReference type="NCBI Taxonomy" id="412755"/>
    <lineage>
        <taxon>unclassified sequences</taxon>
        <taxon>metagenomes</taxon>
        <taxon>ecological metagenomes</taxon>
    </lineage>
</organism>
<dbReference type="EMBL" id="BART01024914">
    <property type="protein sequence ID" value="GAG94468.1"/>
    <property type="molecule type" value="Genomic_DNA"/>
</dbReference>
<evidence type="ECO:0000256" key="1">
    <source>
        <dbReference type="ARBA" id="ARBA00022741"/>
    </source>
</evidence>
<dbReference type="InterPro" id="IPR027417">
    <property type="entry name" value="P-loop_NTPase"/>
</dbReference>
<evidence type="ECO:0000313" key="5">
    <source>
        <dbReference type="EMBL" id="GAG94468.1"/>
    </source>
</evidence>
<dbReference type="GO" id="GO:0005634">
    <property type="term" value="C:nucleus"/>
    <property type="evidence" value="ECO:0007669"/>
    <property type="project" value="TreeGrafter"/>
</dbReference>
<comment type="caution">
    <text evidence="5">The sequence shown here is derived from an EMBL/GenBank/DDBJ whole genome shotgun (WGS) entry which is preliminary data.</text>
</comment>
<evidence type="ECO:0000256" key="2">
    <source>
        <dbReference type="ARBA" id="ARBA00022801"/>
    </source>
</evidence>
<dbReference type="GO" id="GO:0008094">
    <property type="term" value="F:ATP-dependent activity, acting on DNA"/>
    <property type="evidence" value="ECO:0007669"/>
    <property type="project" value="TreeGrafter"/>
</dbReference>
<reference evidence="5" key="1">
    <citation type="journal article" date="2014" name="Front. Microbiol.">
        <title>High frequency of phylogenetically diverse reductive dehalogenase-homologous genes in deep subseafloor sedimentary metagenomes.</title>
        <authorList>
            <person name="Kawai M."/>
            <person name="Futagami T."/>
            <person name="Toyoda A."/>
            <person name="Takaki Y."/>
            <person name="Nishi S."/>
            <person name="Hori S."/>
            <person name="Arai W."/>
            <person name="Tsubouchi T."/>
            <person name="Morono Y."/>
            <person name="Uchiyama I."/>
            <person name="Ito T."/>
            <person name="Fujiyama A."/>
            <person name="Inagaki F."/>
            <person name="Takami H."/>
        </authorList>
    </citation>
    <scope>NUCLEOTIDE SEQUENCE</scope>
    <source>
        <strain evidence="5">Expedition CK06-06</strain>
    </source>
</reference>
<gene>
    <name evidence="5" type="ORF">S01H4_44852</name>
</gene>
<protein>
    <recommendedName>
        <fullName evidence="4">Helicase C-terminal domain-containing protein</fullName>
    </recommendedName>
</protein>
<proteinExistence type="predicted"/>
<evidence type="ECO:0000256" key="3">
    <source>
        <dbReference type="ARBA" id="ARBA00022840"/>
    </source>
</evidence>
<sequence length="190" mass="22329">MPPCYIHEVRFDFETEEERQFYRQLERSSLLHVVQTPVPIDDDDNVEPPPPQNVALYRQFMFEILLRLRQSSIHPALALAGYKRKFNGNLPLGFPTEWPTLPTKVNLLCKLIRSHREEKALVFCEFKEEMPYLQRELRKYGVRAARYDGSLSIAQRQVLVKALQWNRESLNSACRGLFKKVVPDEILDQI</sequence>
<dbReference type="SUPFAM" id="SSF52540">
    <property type="entry name" value="P-loop containing nucleoside triphosphate hydrolases"/>
    <property type="match status" value="1"/>
</dbReference>
<dbReference type="Pfam" id="PF00271">
    <property type="entry name" value="Helicase_C"/>
    <property type="match status" value="1"/>
</dbReference>
<dbReference type="PANTHER" id="PTHR45626">
    <property type="entry name" value="TRANSCRIPTION TERMINATION FACTOR 2-RELATED"/>
    <property type="match status" value="1"/>
</dbReference>
<feature type="domain" description="Helicase C-terminal" evidence="4">
    <location>
        <begin position="104"/>
        <end position="164"/>
    </location>
</feature>
<keyword evidence="1" id="KW-0547">Nucleotide-binding</keyword>
<keyword evidence="3" id="KW-0067">ATP-binding</keyword>
<dbReference type="GO" id="GO:0016787">
    <property type="term" value="F:hydrolase activity"/>
    <property type="evidence" value="ECO:0007669"/>
    <property type="project" value="UniProtKB-KW"/>
</dbReference>
<evidence type="ECO:0000259" key="4">
    <source>
        <dbReference type="Pfam" id="PF00271"/>
    </source>
</evidence>
<dbReference type="GO" id="GO:0005524">
    <property type="term" value="F:ATP binding"/>
    <property type="evidence" value="ECO:0007669"/>
    <property type="project" value="UniProtKB-KW"/>
</dbReference>
<feature type="non-terminal residue" evidence="5">
    <location>
        <position position="190"/>
    </location>
</feature>